<dbReference type="SUPFAM" id="SSF51735">
    <property type="entry name" value="NAD(P)-binding Rossmann-fold domains"/>
    <property type="match status" value="1"/>
</dbReference>
<dbReference type="InterPro" id="IPR052585">
    <property type="entry name" value="Lipid_raft_assoc_Zn_ADH"/>
</dbReference>
<dbReference type="Gene3D" id="3.40.50.720">
    <property type="entry name" value="NAD(P)-binding Rossmann-like Domain"/>
    <property type="match status" value="1"/>
</dbReference>
<dbReference type="EMBL" id="CM002798">
    <property type="protein sequence ID" value="KZN93177.1"/>
    <property type="molecule type" value="Genomic_DNA"/>
</dbReference>
<dbReference type="InterPro" id="IPR020843">
    <property type="entry name" value="ER"/>
</dbReference>
<dbReference type="GO" id="GO:0016491">
    <property type="term" value="F:oxidoreductase activity"/>
    <property type="evidence" value="ECO:0007669"/>
    <property type="project" value="InterPro"/>
</dbReference>
<organism evidence="3">
    <name type="scientific">Penicillium chrysogenum</name>
    <name type="common">Penicillium notatum</name>
    <dbReference type="NCBI Taxonomy" id="5076"/>
    <lineage>
        <taxon>Eukaryota</taxon>
        <taxon>Fungi</taxon>
        <taxon>Dikarya</taxon>
        <taxon>Ascomycota</taxon>
        <taxon>Pezizomycotina</taxon>
        <taxon>Eurotiomycetes</taxon>
        <taxon>Eurotiomycetidae</taxon>
        <taxon>Eurotiales</taxon>
        <taxon>Aspergillaceae</taxon>
        <taxon>Penicillium</taxon>
        <taxon>Penicillium chrysogenum species complex</taxon>
    </lineage>
</organism>
<dbReference type="CDD" id="cd08267">
    <property type="entry name" value="MDR1"/>
    <property type="match status" value="1"/>
</dbReference>
<reference evidence="3" key="1">
    <citation type="journal article" date="2014" name="Genome Announc.">
        <title>Complete sequencing and chromosome-scale genome assembly of the industrial progenitor strain P2niaD18 from the penicillin producer Penicillium chrysogenum.</title>
        <authorList>
            <person name="Specht T."/>
            <person name="Dahlmann T.A."/>
            <person name="Zadra I."/>
            <person name="Kurnsteiner H."/>
            <person name="Kuck U."/>
        </authorList>
    </citation>
    <scope>NUCLEOTIDE SEQUENCE [LARGE SCALE GENOMIC DNA]</scope>
    <source>
        <strain evidence="3">P2niaD18</strain>
    </source>
</reference>
<dbReference type="Pfam" id="PF13602">
    <property type="entry name" value="ADH_zinc_N_2"/>
    <property type="match status" value="1"/>
</dbReference>
<accession>A0A161ZLA0</accession>
<dbReference type="Proteomes" id="UP000076449">
    <property type="component" value="Chromosome I"/>
</dbReference>
<dbReference type="PANTHER" id="PTHR43482">
    <property type="entry name" value="PROTEIN AST1-RELATED"/>
    <property type="match status" value="1"/>
</dbReference>
<gene>
    <name evidence="3" type="ORF">EN45_033470</name>
</gene>
<dbReference type="SUPFAM" id="SSF50129">
    <property type="entry name" value="GroES-like"/>
    <property type="match status" value="1"/>
</dbReference>
<evidence type="ECO:0000313" key="3">
    <source>
        <dbReference type="EMBL" id="KZN93177.1"/>
    </source>
</evidence>
<name>A0A161ZLA0_PENCH</name>
<dbReference type="Gene3D" id="3.90.180.10">
    <property type="entry name" value="Medium-chain alcohol dehydrogenases, catalytic domain"/>
    <property type="match status" value="1"/>
</dbReference>
<dbReference type="AlphaFoldDB" id="A0A161ZLA0"/>
<sequence>MAGWSSKHPPAGPTDPAYPAYLPPLSSTLPQNQPIAGWSSKRPPAGPTDPAYPAYLPNPHAGLHTRDTTWATSTLSASGVRVRPVDRISILTPFQYPLFSLLRQIAQQYHRSPWFYRALSSPFIHRAPTAEGMTSKTQLPTVPPTMRAWVRRRRGPACSALELATDYPTPEVPTGSSPDVLIRVSNVSLQYSSEMLMKILPKLPFTSPWVPEIELSGVVVAAGEGAPAEVRDPNSHVIAFQNIPSAVVMGHGVLAEYVRLPGCQVARIDDGIDMASASGIIGSGSTALKMIRTAGVREGHTVLINGASGSVGSVLVQLCKLRGAKVVGVASGGNARMVRELGVDEFIDYREHAPLPAYLAHQHGDKPFDFVLDCVGTQALFANSPAYLKPEGAVVNIGMLEGMYVTACNVLLNRWLPTWLGGVPRRYIMFSTPPSRDDAVYLARLVEEGRLRIPVDSVFEMKDAMSAYERIATKRARGKVVVKVHEDQATGT</sequence>
<evidence type="ECO:0000259" key="2">
    <source>
        <dbReference type="SMART" id="SM00829"/>
    </source>
</evidence>
<dbReference type="SMART" id="SM00829">
    <property type="entry name" value="PKS_ER"/>
    <property type="match status" value="1"/>
</dbReference>
<feature type="region of interest" description="Disordered" evidence="1">
    <location>
        <begin position="1"/>
        <end position="51"/>
    </location>
</feature>
<evidence type="ECO:0000256" key="1">
    <source>
        <dbReference type="SAM" id="MobiDB-lite"/>
    </source>
</evidence>
<protein>
    <submittedName>
        <fullName evidence="3">Zinc-type alcohol dehydrogenase-like protein</fullName>
    </submittedName>
</protein>
<feature type="domain" description="Enoyl reductase (ER)" evidence="2">
    <location>
        <begin position="157"/>
        <end position="482"/>
    </location>
</feature>
<dbReference type="PANTHER" id="PTHR43482:SF1">
    <property type="entry name" value="PROTEIN AST1-RELATED"/>
    <property type="match status" value="1"/>
</dbReference>
<dbReference type="InterPro" id="IPR036291">
    <property type="entry name" value="NAD(P)-bd_dom_sf"/>
</dbReference>
<proteinExistence type="predicted"/>
<feature type="compositionally biased region" description="Polar residues" evidence="1">
    <location>
        <begin position="25"/>
        <end position="34"/>
    </location>
</feature>
<dbReference type="InterPro" id="IPR011032">
    <property type="entry name" value="GroES-like_sf"/>
</dbReference>